<proteinExistence type="predicted"/>
<dbReference type="RefSeq" id="WP_228228496.1">
    <property type="nucleotide sequence ID" value="NZ_JAJGMW010000002.1"/>
</dbReference>
<comment type="caution">
    <text evidence="1">The sequence shown here is derived from an EMBL/GenBank/DDBJ whole genome shotgun (WGS) entry which is preliminary data.</text>
</comment>
<organism evidence="1 2">
    <name type="scientific">Leeuwenhoekiella parthenopeia</name>
    <dbReference type="NCBI Taxonomy" id="2890320"/>
    <lineage>
        <taxon>Bacteria</taxon>
        <taxon>Pseudomonadati</taxon>
        <taxon>Bacteroidota</taxon>
        <taxon>Flavobacteriia</taxon>
        <taxon>Flavobacteriales</taxon>
        <taxon>Flavobacteriaceae</taxon>
        <taxon>Leeuwenhoekiella</taxon>
    </lineage>
</organism>
<protein>
    <submittedName>
        <fullName evidence="1">Uncharacterized protein</fullName>
    </submittedName>
</protein>
<keyword evidence="2" id="KW-1185">Reference proteome</keyword>
<dbReference type="Proteomes" id="UP001197770">
    <property type="component" value="Unassembled WGS sequence"/>
</dbReference>
<dbReference type="EMBL" id="JAJGMW010000002">
    <property type="protein sequence ID" value="MCC4211375.1"/>
    <property type="molecule type" value="Genomic_DNA"/>
</dbReference>
<sequence length="51" mass="5824">MSTPRPFETICEHPKEMRRIRLIATCATCETTVVHCRQCGTDITEPKTDCI</sequence>
<evidence type="ECO:0000313" key="2">
    <source>
        <dbReference type="Proteomes" id="UP001197770"/>
    </source>
</evidence>
<name>A0ABS8GNV9_9FLAO</name>
<gene>
    <name evidence="1" type="ORF">LLW17_01475</name>
</gene>
<accession>A0ABS8GNV9</accession>
<evidence type="ECO:0000313" key="1">
    <source>
        <dbReference type="EMBL" id="MCC4211375.1"/>
    </source>
</evidence>
<reference evidence="1 2" key="1">
    <citation type="submission" date="2021-11" db="EMBL/GenBank/DDBJ databases">
        <title>Seasonal and diel survey of microbial diversity of the Tyrrhenian coast.</title>
        <authorList>
            <person name="Gattoni G."/>
            <person name="Corral P."/>
        </authorList>
    </citation>
    <scope>NUCLEOTIDE SEQUENCE [LARGE SCALE GENOMIC DNA]</scope>
    <source>
        <strain evidence="1 2">Mr9</strain>
    </source>
</reference>